<dbReference type="GO" id="GO:0050380">
    <property type="term" value="F:undecaprenyl-diphosphatase activity"/>
    <property type="evidence" value="ECO:0007669"/>
    <property type="project" value="UniProtKB-EC"/>
</dbReference>
<dbReference type="Gene3D" id="1.20.144.10">
    <property type="entry name" value="Phosphatidic acid phosphatase type 2/haloperoxidase"/>
    <property type="match status" value="1"/>
</dbReference>
<dbReference type="AlphaFoldDB" id="A0A0A7RZN7"/>
<dbReference type="CDD" id="cd01610">
    <property type="entry name" value="PAP2_like"/>
    <property type="match status" value="1"/>
</dbReference>
<feature type="transmembrane region" description="Helical" evidence="4">
    <location>
        <begin position="49"/>
        <end position="68"/>
    </location>
</feature>
<organism evidence="6 7">
    <name type="scientific">Frischella perrara</name>
    <dbReference type="NCBI Taxonomy" id="1267021"/>
    <lineage>
        <taxon>Bacteria</taxon>
        <taxon>Pseudomonadati</taxon>
        <taxon>Pseudomonadota</taxon>
        <taxon>Gammaproteobacteria</taxon>
        <taxon>Orbales</taxon>
        <taxon>Orbaceae</taxon>
        <taxon>Frischella</taxon>
    </lineage>
</organism>
<feature type="transmembrane region" description="Helical" evidence="4">
    <location>
        <begin position="9"/>
        <end position="29"/>
    </location>
</feature>
<evidence type="ECO:0000313" key="7">
    <source>
        <dbReference type="Proteomes" id="UP000030901"/>
    </source>
</evidence>
<dbReference type="OrthoDB" id="5586741at2"/>
<comment type="catalytic activity">
    <reaction evidence="3">
        <text>di-trans,octa-cis-undecaprenyl diphosphate + H2O = di-trans,octa-cis-undecaprenyl phosphate + phosphate + H(+)</text>
        <dbReference type="Rhea" id="RHEA:28094"/>
        <dbReference type="ChEBI" id="CHEBI:15377"/>
        <dbReference type="ChEBI" id="CHEBI:15378"/>
        <dbReference type="ChEBI" id="CHEBI:43474"/>
        <dbReference type="ChEBI" id="CHEBI:58405"/>
        <dbReference type="ChEBI" id="CHEBI:60392"/>
        <dbReference type="EC" id="3.6.1.27"/>
    </reaction>
</comment>
<dbReference type="EMBL" id="CP009056">
    <property type="protein sequence ID" value="AJA44698.1"/>
    <property type="molecule type" value="Genomic_DNA"/>
</dbReference>
<sequence length="239" mass="27774">MFSILQKSLFVLAIFLITPLVIIIINWHWQPEALNHFSKYLYWVTETAGSPYSIISCGIFSIVFALCLKIHSKSLFLKLIVLLAIAIISGQLIKTVIKNCTTETRPFVSWMESEYQISDQYFYSLSRPERQGLIEDYAQQSSQIPNWLYHHWGKETGYSFPSGHTLFAVTWAFMALFLFNFKRHYLTVSTIIIWALTVLISRLMLGMHHPIDVICSTIIGWIIALCVYQIAIKWRLIER</sequence>
<evidence type="ECO:0000256" key="2">
    <source>
        <dbReference type="ARBA" id="ARBA00032707"/>
    </source>
</evidence>
<keyword evidence="4" id="KW-0472">Membrane</keyword>
<dbReference type="Proteomes" id="UP000030901">
    <property type="component" value="Chromosome"/>
</dbReference>
<name>A0A0A7RZN7_FRIPE</name>
<evidence type="ECO:0000259" key="5">
    <source>
        <dbReference type="SMART" id="SM00014"/>
    </source>
</evidence>
<feature type="transmembrane region" description="Helical" evidence="4">
    <location>
        <begin position="186"/>
        <end position="205"/>
    </location>
</feature>
<dbReference type="PANTHER" id="PTHR14969:SF54">
    <property type="entry name" value="PHOSPHATIDYLGLYCEROPHOSPHATASE B"/>
    <property type="match status" value="1"/>
</dbReference>
<dbReference type="HOGENOM" id="CLU_083863_0_0_6"/>
<dbReference type="EC" id="3.6.1.27" evidence="1"/>
<keyword evidence="6" id="KW-0378">Hydrolase</keyword>
<dbReference type="SMART" id="SM00014">
    <property type="entry name" value="acidPPc"/>
    <property type="match status" value="1"/>
</dbReference>
<evidence type="ECO:0000256" key="3">
    <source>
        <dbReference type="ARBA" id="ARBA00047594"/>
    </source>
</evidence>
<dbReference type="KEGG" id="fpp:FPB0191_00872"/>
<proteinExistence type="predicted"/>
<evidence type="ECO:0000313" key="6">
    <source>
        <dbReference type="EMBL" id="AJA44698.1"/>
    </source>
</evidence>
<dbReference type="PANTHER" id="PTHR14969">
    <property type="entry name" value="SPHINGOSINE-1-PHOSPHATE PHOSPHOHYDROLASE"/>
    <property type="match status" value="1"/>
</dbReference>
<gene>
    <name evidence="6" type="ORF">FPB0191_00872</name>
</gene>
<reference evidence="6 7" key="1">
    <citation type="journal article" date="2014" name="Appl. Environ. Microbiol.">
        <title>Gut symbionts from distinct hosts exhibit genotoxic activity via divergent colibactin biosynthetic pathways.</title>
        <authorList>
            <person name="Engel P."/>
            <person name="Vizcaino M.I."/>
            <person name="Crawford J.M."/>
        </authorList>
    </citation>
    <scope>NUCLEOTIDE SEQUENCE [LARGE SCALE GENOMIC DNA]</scope>
    <source>
        <strain evidence="6 7">PEB0191</strain>
    </source>
</reference>
<protein>
    <recommendedName>
        <fullName evidence="1">undecaprenyl-diphosphate phosphatase</fullName>
        <ecNumber evidence="1">3.6.1.27</ecNumber>
    </recommendedName>
    <alternativeName>
        <fullName evidence="2">Undecaprenyl pyrophosphate phosphatase</fullName>
    </alternativeName>
</protein>
<evidence type="ECO:0000256" key="1">
    <source>
        <dbReference type="ARBA" id="ARBA00012374"/>
    </source>
</evidence>
<dbReference type="STRING" id="1267021.FPB0191_00872"/>
<keyword evidence="4" id="KW-1133">Transmembrane helix</keyword>
<keyword evidence="7" id="KW-1185">Reference proteome</keyword>
<dbReference type="GO" id="GO:0005886">
    <property type="term" value="C:plasma membrane"/>
    <property type="evidence" value="ECO:0007669"/>
    <property type="project" value="TreeGrafter"/>
</dbReference>
<evidence type="ECO:0000256" key="4">
    <source>
        <dbReference type="SAM" id="Phobius"/>
    </source>
</evidence>
<keyword evidence="4" id="KW-0812">Transmembrane</keyword>
<feature type="transmembrane region" description="Helical" evidence="4">
    <location>
        <begin position="158"/>
        <end position="179"/>
    </location>
</feature>
<accession>A0A0A7RZN7</accession>
<dbReference type="SUPFAM" id="SSF48317">
    <property type="entry name" value="Acid phosphatase/Vanadium-dependent haloperoxidase"/>
    <property type="match status" value="1"/>
</dbReference>
<feature type="transmembrane region" description="Helical" evidence="4">
    <location>
        <begin position="75"/>
        <end position="93"/>
    </location>
</feature>
<dbReference type="InterPro" id="IPR000326">
    <property type="entry name" value="PAP2/HPO"/>
</dbReference>
<dbReference type="InterPro" id="IPR036938">
    <property type="entry name" value="PAP2/HPO_sf"/>
</dbReference>
<dbReference type="RefSeq" id="WP_052236753.1">
    <property type="nucleotide sequence ID" value="NZ_CP009056.1"/>
</dbReference>
<feature type="domain" description="Phosphatidic acid phosphatase type 2/haloperoxidase" evidence="5">
    <location>
        <begin position="80"/>
        <end position="228"/>
    </location>
</feature>
<feature type="transmembrane region" description="Helical" evidence="4">
    <location>
        <begin position="211"/>
        <end position="231"/>
    </location>
</feature>
<dbReference type="Pfam" id="PF01569">
    <property type="entry name" value="PAP2"/>
    <property type="match status" value="1"/>
</dbReference>